<evidence type="ECO:0000313" key="3">
    <source>
        <dbReference type="EMBL" id="TPP66173.1"/>
    </source>
</evidence>
<feature type="region of interest" description="Disordered" evidence="2">
    <location>
        <begin position="158"/>
        <end position="190"/>
    </location>
</feature>
<feature type="region of interest" description="Disordered" evidence="2">
    <location>
        <begin position="67"/>
        <end position="102"/>
    </location>
</feature>
<feature type="compositionally biased region" description="Polar residues" evidence="2">
    <location>
        <begin position="169"/>
        <end position="190"/>
    </location>
</feature>
<feature type="region of interest" description="Disordered" evidence="2">
    <location>
        <begin position="1"/>
        <end position="23"/>
    </location>
</feature>
<feature type="coiled-coil region" evidence="1">
    <location>
        <begin position="116"/>
        <end position="150"/>
    </location>
</feature>
<dbReference type="Proteomes" id="UP000316759">
    <property type="component" value="Unassembled WGS sequence"/>
</dbReference>
<organism evidence="3 4">
    <name type="scientific">Fasciola gigantica</name>
    <name type="common">Giant liver fluke</name>
    <dbReference type="NCBI Taxonomy" id="46835"/>
    <lineage>
        <taxon>Eukaryota</taxon>
        <taxon>Metazoa</taxon>
        <taxon>Spiralia</taxon>
        <taxon>Lophotrochozoa</taxon>
        <taxon>Platyhelminthes</taxon>
        <taxon>Trematoda</taxon>
        <taxon>Digenea</taxon>
        <taxon>Plagiorchiida</taxon>
        <taxon>Echinostomata</taxon>
        <taxon>Echinostomatoidea</taxon>
        <taxon>Fasciolidae</taxon>
        <taxon>Fasciola</taxon>
    </lineage>
</organism>
<dbReference type="InterPro" id="IPR015943">
    <property type="entry name" value="WD40/YVTN_repeat-like_dom_sf"/>
</dbReference>
<dbReference type="EMBL" id="SUNJ01002177">
    <property type="protein sequence ID" value="TPP66173.1"/>
    <property type="molecule type" value="Genomic_DNA"/>
</dbReference>
<comment type="caution">
    <text evidence="3">The sequence shown here is derived from an EMBL/GenBank/DDBJ whole genome shotgun (WGS) entry which is preliminary data.</text>
</comment>
<dbReference type="OrthoDB" id="10002522at2759"/>
<proteinExistence type="predicted"/>
<evidence type="ECO:0000313" key="4">
    <source>
        <dbReference type="Proteomes" id="UP000316759"/>
    </source>
</evidence>
<feature type="region of interest" description="Disordered" evidence="2">
    <location>
        <begin position="385"/>
        <end position="460"/>
    </location>
</feature>
<dbReference type="InterPro" id="IPR036322">
    <property type="entry name" value="WD40_repeat_dom_sf"/>
</dbReference>
<reference evidence="3 4" key="1">
    <citation type="submission" date="2019-04" db="EMBL/GenBank/DDBJ databases">
        <title>Annotation for the trematode Fasciola gigantica.</title>
        <authorList>
            <person name="Choi Y.-J."/>
        </authorList>
    </citation>
    <scope>NUCLEOTIDE SEQUENCE [LARGE SCALE GENOMIC DNA]</scope>
    <source>
        <strain evidence="3">Uganda_cow_1</strain>
    </source>
</reference>
<keyword evidence="4" id="KW-1185">Reference proteome</keyword>
<evidence type="ECO:0000256" key="2">
    <source>
        <dbReference type="SAM" id="MobiDB-lite"/>
    </source>
</evidence>
<feature type="compositionally biased region" description="Low complexity" evidence="2">
    <location>
        <begin position="449"/>
        <end position="460"/>
    </location>
</feature>
<dbReference type="STRING" id="46835.A0A504YXP3"/>
<keyword evidence="1" id="KW-0175">Coiled coil</keyword>
<dbReference type="SUPFAM" id="SSF50978">
    <property type="entry name" value="WD40 repeat-like"/>
    <property type="match status" value="1"/>
</dbReference>
<evidence type="ECO:0000256" key="1">
    <source>
        <dbReference type="SAM" id="Coils"/>
    </source>
</evidence>
<dbReference type="AlphaFoldDB" id="A0A504YXP3"/>
<dbReference type="Gene3D" id="2.130.10.10">
    <property type="entry name" value="YVTN repeat-like/Quinoprotein amine dehydrogenase"/>
    <property type="match status" value="2"/>
</dbReference>
<gene>
    <name evidence="3" type="ORF">FGIG_07381</name>
</gene>
<sequence>MQEECESNGHVKAKALESIETQNPRAITVHERCENKLNRVPNKTESKPCAQQINACKRKSIQSISESQAKRAASVSQNERITIPIDISPEAKDPQKSASVGDVKDMQEALIISQKLEILKRQQTELETQLHDIQTKLNDVKTKQRDLKAQRNNLLRGLVRSESDEDNNSLDVSISASEQSTRSYRPSGNTNVPMVVSVNPIQSHAHVISTQPSQQWSSNLSSPAFSTVNPKIPYITSVVSSSPVCAVPSSVFAARPSVGFVQPGVVVPPLITQPPSSVPSSGPPGVDLERLALIRQALQSPDSWQFTFEDVDRMLQQTAAKVGANAPTQIEVSTQSHATPTVQTSELPQLPLPTVTVQPTYEPPIQVKGEPTDCVHPSAVNVQSFSSRTEPQVLKPTTFTPTSSSSFDSSEDENSVNRPPVHKTKRLVKPDPLQPTFYSSSAPVPHIESCSPSKSSPISKAKNDVSKDLVKFGEFHAFDGQTTAVIDMVVHRPSWSIFVGGQSGSVAQFDLKSHVCLRRIVARDASVTQMVLEPLENSLFVGYYDNYFAEFSVATGSLLFEKYFAQRIEVIAAPPVRDVSYLYLGMSNGDILRHDIRSRVVSVLYDRSLHGTGPVDTSSSAGISSMAVIQSSTRLLLIVGDQERNLTIHAASDGSHLLLIRSSPHKGPPQRIATLPASTLFCAYSERSVRIHNWRTGTGIMTLQTQKVTSSCVSNRYLAIGDSEGAVRVHKLQGNGLPHSRPMKVYFAGTRAAITSLVSCGEALIAGSLDGSVTTIWVNEPAKNHVCLYGPFGHNCGIGFDKQEDLIKHVLDTHLIFGSNKSIMCRWGGGRCRVRFSDTKSIKAIRDHLLTHMPD</sequence>
<accession>A0A504YXP3</accession>
<feature type="compositionally biased region" description="Low complexity" evidence="2">
    <location>
        <begin position="396"/>
        <end position="408"/>
    </location>
</feature>
<protein>
    <submittedName>
        <fullName evidence="3">Zinc finger protein</fullName>
    </submittedName>
</protein>
<name>A0A504YXP3_FASGI</name>